<accession>A0A1I1KPB9</accession>
<evidence type="ECO:0000256" key="1">
    <source>
        <dbReference type="SAM" id="Phobius"/>
    </source>
</evidence>
<organism evidence="2 3">
    <name type="scientific">Flexibacter flexilis DSM 6793</name>
    <dbReference type="NCBI Taxonomy" id="927664"/>
    <lineage>
        <taxon>Bacteria</taxon>
        <taxon>Pseudomonadati</taxon>
        <taxon>Bacteroidota</taxon>
        <taxon>Cytophagia</taxon>
        <taxon>Cytophagales</taxon>
        <taxon>Flexibacteraceae</taxon>
        <taxon>Flexibacter</taxon>
    </lineage>
</organism>
<dbReference type="STRING" id="927664.SAMN05421780_107146"/>
<keyword evidence="1" id="KW-1133">Transmembrane helix</keyword>
<dbReference type="Proteomes" id="UP000199514">
    <property type="component" value="Unassembled WGS sequence"/>
</dbReference>
<proteinExistence type="predicted"/>
<gene>
    <name evidence="2" type="ORF">SAMN05421780_107146</name>
</gene>
<name>A0A1I1KPB9_9BACT</name>
<sequence>MKNVLKITFLVVAMMLLWQIDSVAQCAMCRAVVEHNVTSGNTKIGAGLNTGILYLMSVPYITFAVLGYLWYKHTQKENANKTKIAGSR</sequence>
<evidence type="ECO:0000313" key="3">
    <source>
        <dbReference type="Proteomes" id="UP000199514"/>
    </source>
</evidence>
<dbReference type="EMBL" id="FOLE01000007">
    <property type="protein sequence ID" value="SFC62445.1"/>
    <property type="molecule type" value="Genomic_DNA"/>
</dbReference>
<dbReference type="AlphaFoldDB" id="A0A1I1KPB9"/>
<keyword evidence="1" id="KW-0472">Membrane</keyword>
<keyword evidence="3" id="KW-1185">Reference proteome</keyword>
<keyword evidence="1" id="KW-0812">Transmembrane</keyword>
<feature type="transmembrane region" description="Helical" evidence="1">
    <location>
        <begin position="50"/>
        <end position="71"/>
    </location>
</feature>
<protein>
    <submittedName>
        <fullName evidence="2">Uncharacterized protein</fullName>
    </submittedName>
</protein>
<reference evidence="2 3" key="1">
    <citation type="submission" date="2016-10" db="EMBL/GenBank/DDBJ databases">
        <authorList>
            <person name="de Groot N.N."/>
        </authorList>
    </citation>
    <scope>NUCLEOTIDE SEQUENCE [LARGE SCALE GENOMIC DNA]</scope>
    <source>
        <strain evidence="2 3">DSM 6793</strain>
    </source>
</reference>
<evidence type="ECO:0000313" key="2">
    <source>
        <dbReference type="EMBL" id="SFC62445.1"/>
    </source>
</evidence>
<dbReference type="RefSeq" id="WP_177199924.1">
    <property type="nucleotide sequence ID" value="NZ_FOLE01000007.1"/>
</dbReference>